<dbReference type="PROSITE" id="PS51186">
    <property type="entry name" value="GNAT"/>
    <property type="match status" value="1"/>
</dbReference>
<dbReference type="Gene3D" id="3.40.630.30">
    <property type="match status" value="1"/>
</dbReference>
<keyword evidence="5" id="KW-1185">Reference proteome</keyword>
<dbReference type="AlphaFoldDB" id="A0A829HH57"/>
<accession>A0A829HH57</accession>
<dbReference type="InterPro" id="IPR016181">
    <property type="entry name" value="Acyl_CoA_acyltransferase"/>
</dbReference>
<feature type="domain" description="N-acetyltransferase" evidence="3">
    <location>
        <begin position="1"/>
        <end position="141"/>
    </location>
</feature>
<dbReference type="PANTHER" id="PTHR43800">
    <property type="entry name" value="PEPTIDYL-LYSINE N-ACETYLTRANSFERASE YJAB"/>
    <property type="match status" value="1"/>
</dbReference>
<reference evidence="4 5" key="1">
    <citation type="submission" date="2013-06" db="EMBL/GenBank/DDBJ databases">
        <title>The Genome Sequence of Acinetobacter gyllenbergii CIP 110306.</title>
        <authorList>
            <consortium name="The Broad Institute Genome Sequencing Platform"/>
            <consortium name="The Broad Institute Genome Sequencing Center for Infectious Disease"/>
            <person name="Cerqueira G."/>
            <person name="Feldgarden M."/>
            <person name="Courvalin P."/>
            <person name="Perichon B."/>
            <person name="Grillot-Courvalin C."/>
            <person name="Clermont D."/>
            <person name="Rocha E."/>
            <person name="Yoon E.-J."/>
            <person name="Nemec A."/>
            <person name="Young S.K."/>
            <person name="Zeng Q."/>
            <person name="Gargeya S."/>
            <person name="Fitzgerald M."/>
            <person name="Abouelleil A."/>
            <person name="Alvarado L."/>
            <person name="Berlin A.M."/>
            <person name="Chapman S.B."/>
            <person name="Dewar J."/>
            <person name="Goldberg J."/>
            <person name="Griggs A."/>
            <person name="Gujja S."/>
            <person name="Hansen M."/>
            <person name="Howarth C."/>
            <person name="Imamovic A."/>
            <person name="Larimer J."/>
            <person name="McCowan C."/>
            <person name="Murphy C."/>
            <person name="Pearson M."/>
            <person name="Priest M."/>
            <person name="Roberts A."/>
            <person name="Saif S."/>
            <person name="Shea T."/>
            <person name="Sykes S."/>
            <person name="Wortman J."/>
            <person name="Nusbaum C."/>
            <person name="Birren B."/>
        </authorList>
    </citation>
    <scope>NUCLEOTIDE SEQUENCE [LARGE SCALE GENOMIC DNA]</scope>
    <source>
        <strain evidence="4 5">CIP 110306</strain>
    </source>
</reference>
<dbReference type="EMBL" id="ATGG01000022">
    <property type="protein sequence ID" value="EPF77190.1"/>
    <property type="molecule type" value="Genomic_DNA"/>
</dbReference>
<evidence type="ECO:0000313" key="4">
    <source>
        <dbReference type="EMBL" id="EPF77190.1"/>
    </source>
</evidence>
<keyword evidence="1" id="KW-0808">Transferase</keyword>
<sequence length="143" mass="16587">MIIKATQQDHATLLDIWEKSVRATHDFLPEAMITELKPLILNEYFHHVALYKYVIEHKIVGFLGCSNDNIEMLFILPEYRRLGIGKALLDFAVKQLQIYKVDVNEQNLQAVQFYQKMGFQTISRSELDGQGNPYPLLHLQITP</sequence>
<gene>
    <name evidence="4" type="ORF">F957_02791</name>
</gene>
<evidence type="ECO:0000259" key="3">
    <source>
        <dbReference type="PROSITE" id="PS51186"/>
    </source>
</evidence>
<protein>
    <recommendedName>
        <fullName evidence="3">N-acetyltransferase domain-containing protein</fullName>
    </recommendedName>
</protein>
<name>A0A829HH57_9GAMM</name>
<dbReference type="Pfam" id="PF13673">
    <property type="entry name" value="Acetyltransf_10"/>
    <property type="match status" value="1"/>
</dbReference>
<comment type="caution">
    <text evidence="4">The sequence shown here is derived from an EMBL/GenBank/DDBJ whole genome shotgun (WGS) entry which is preliminary data.</text>
</comment>
<dbReference type="InterPro" id="IPR000182">
    <property type="entry name" value="GNAT_dom"/>
</dbReference>
<dbReference type="RefSeq" id="WP_016543102.1">
    <property type="nucleotide sequence ID" value="NZ_ASQH01000026.1"/>
</dbReference>
<evidence type="ECO:0000256" key="1">
    <source>
        <dbReference type="ARBA" id="ARBA00022679"/>
    </source>
</evidence>
<dbReference type="PANTHER" id="PTHR43800:SF1">
    <property type="entry name" value="PEPTIDYL-LYSINE N-ACETYLTRANSFERASE YJAB"/>
    <property type="match status" value="1"/>
</dbReference>
<dbReference type="CDD" id="cd04301">
    <property type="entry name" value="NAT_SF"/>
    <property type="match status" value="1"/>
</dbReference>
<dbReference type="Proteomes" id="UP000014523">
    <property type="component" value="Unassembled WGS sequence"/>
</dbReference>
<dbReference type="SUPFAM" id="SSF55729">
    <property type="entry name" value="Acyl-CoA N-acyltransferases (Nat)"/>
    <property type="match status" value="1"/>
</dbReference>
<proteinExistence type="predicted"/>
<dbReference type="GO" id="GO:0016747">
    <property type="term" value="F:acyltransferase activity, transferring groups other than amino-acyl groups"/>
    <property type="evidence" value="ECO:0007669"/>
    <property type="project" value="InterPro"/>
</dbReference>
<keyword evidence="2" id="KW-0012">Acyltransferase</keyword>
<evidence type="ECO:0000313" key="5">
    <source>
        <dbReference type="Proteomes" id="UP000014523"/>
    </source>
</evidence>
<evidence type="ECO:0000256" key="2">
    <source>
        <dbReference type="ARBA" id="ARBA00023315"/>
    </source>
</evidence>
<organism evidence="4 5">
    <name type="scientific">Acinetobacter gyllenbergii CIP 110306 = MTCC 11365</name>
    <dbReference type="NCBI Taxonomy" id="1217657"/>
    <lineage>
        <taxon>Bacteria</taxon>
        <taxon>Pseudomonadati</taxon>
        <taxon>Pseudomonadota</taxon>
        <taxon>Gammaproteobacteria</taxon>
        <taxon>Moraxellales</taxon>
        <taxon>Moraxellaceae</taxon>
        <taxon>Acinetobacter</taxon>
    </lineage>
</organism>